<dbReference type="NCBIfam" id="NF009154">
    <property type="entry name" value="PRK12497.3-3"/>
    <property type="match status" value="1"/>
</dbReference>
<dbReference type="PANTHER" id="PTHR34039">
    <property type="entry name" value="UPF0102 PROTEIN YRAN"/>
    <property type="match status" value="1"/>
</dbReference>
<dbReference type="GO" id="GO:0003676">
    <property type="term" value="F:nucleic acid binding"/>
    <property type="evidence" value="ECO:0007669"/>
    <property type="project" value="InterPro"/>
</dbReference>
<evidence type="ECO:0000313" key="3">
    <source>
        <dbReference type="EMBL" id="GGG12512.1"/>
    </source>
</evidence>
<dbReference type="AlphaFoldDB" id="A0A917D4N0"/>
<dbReference type="Pfam" id="PF02021">
    <property type="entry name" value="UPF0102"/>
    <property type="match status" value="1"/>
</dbReference>
<dbReference type="RefSeq" id="WP_229725336.1">
    <property type="nucleotide sequence ID" value="NZ_BMGR01000010.1"/>
</dbReference>
<comment type="similarity">
    <text evidence="1 2">Belongs to the UPF0102 family.</text>
</comment>
<gene>
    <name evidence="3" type="ORF">GCM10010916_31780</name>
</gene>
<dbReference type="HAMAP" id="MF_00048">
    <property type="entry name" value="UPF0102"/>
    <property type="match status" value="1"/>
</dbReference>
<dbReference type="SUPFAM" id="SSF52980">
    <property type="entry name" value="Restriction endonuclease-like"/>
    <property type="match status" value="1"/>
</dbReference>
<dbReference type="EMBL" id="BMGR01000010">
    <property type="protein sequence ID" value="GGG12512.1"/>
    <property type="molecule type" value="Genomic_DNA"/>
</dbReference>
<dbReference type="CDD" id="cd20736">
    <property type="entry name" value="PoNe_Nuclease"/>
    <property type="match status" value="1"/>
</dbReference>
<evidence type="ECO:0000256" key="2">
    <source>
        <dbReference type="HAMAP-Rule" id="MF_00048"/>
    </source>
</evidence>
<organism evidence="3 4">
    <name type="scientific">Paenibacillus abyssi</name>
    <dbReference type="NCBI Taxonomy" id="1340531"/>
    <lineage>
        <taxon>Bacteria</taxon>
        <taxon>Bacillati</taxon>
        <taxon>Bacillota</taxon>
        <taxon>Bacilli</taxon>
        <taxon>Bacillales</taxon>
        <taxon>Paenibacillaceae</taxon>
        <taxon>Paenibacillus</taxon>
    </lineage>
</organism>
<dbReference type="InterPro" id="IPR011335">
    <property type="entry name" value="Restrct_endonuc-II-like"/>
</dbReference>
<dbReference type="InterPro" id="IPR011856">
    <property type="entry name" value="tRNA_endonuc-like_dom_sf"/>
</dbReference>
<accession>A0A917D4N0</accession>
<dbReference type="NCBIfam" id="TIGR00252">
    <property type="entry name" value="YraN family protein"/>
    <property type="match status" value="1"/>
</dbReference>
<evidence type="ECO:0000256" key="1">
    <source>
        <dbReference type="ARBA" id="ARBA00006738"/>
    </source>
</evidence>
<dbReference type="PANTHER" id="PTHR34039:SF1">
    <property type="entry name" value="UPF0102 PROTEIN YRAN"/>
    <property type="match status" value="1"/>
</dbReference>
<evidence type="ECO:0000313" key="4">
    <source>
        <dbReference type="Proteomes" id="UP000644756"/>
    </source>
</evidence>
<name>A0A917D4N0_9BACL</name>
<reference evidence="3" key="2">
    <citation type="submission" date="2020-09" db="EMBL/GenBank/DDBJ databases">
        <authorList>
            <person name="Sun Q."/>
            <person name="Zhou Y."/>
        </authorList>
    </citation>
    <scope>NUCLEOTIDE SEQUENCE</scope>
    <source>
        <strain evidence="3">CGMCC 1.12987</strain>
    </source>
</reference>
<dbReference type="Gene3D" id="3.40.1350.10">
    <property type="match status" value="1"/>
</dbReference>
<dbReference type="Proteomes" id="UP000644756">
    <property type="component" value="Unassembled WGS sequence"/>
</dbReference>
<comment type="caution">
    <text evidence="3">The sequence shown here is derived from an EMBL/GenBank/DDBJ whole genome shotgun (WGS) entry which is preliminary data.</text>
</comment>
<dbReference type="InterPro" id="IPR003509">
    <property type="entry name" value="UPF0102_YraN-like"/>
</dbReference>
<protein>
    <recommendedName>
        <fullName evidence="2">UPF0102 protein GCM10010916_31780</fullName>
    </recommendedName>
</protein>
<dbReference type="NCBIfam" id="NF009150">
    <property type="entry name" value="PRK12497.1-3"/>
    <property type="match status" value="1"/>
</dbReference>
<keyword evidence="4" id="KW-1185">Reference proteome</keyword>
<sequence length="143" mass="16258">MNKENDRKYADANQPAAGISRANRQAIGQLGEAAGAEYLLSLGWTLVERNWRCRSGEIDLIGHPPGENNRLVFIEVRTRRSGGRYGTPAESVDYRKQARVRSIAQFYMNYYRVAERKVRFDVIAVTLDARLNITDLKHIEGAF</sequence>
<proteinExistence type="inferred from homology"/>
<reference evidence="3" key="1">
    <citation type="journal article" date="2014" name="Int. J. Syst. Evol. Microbiol.">
        <title>Complete genome sequence of Corynebacterium casei LMG S-19264T (=DSM 44701T), isolated from a smear-ripened cheese.</title>
        <authorList>
            <consortium name="US DOE Joint Genome Institute (JGI-PGF)"/>
            <person name="Walter F."/>
            <person name="Albersmeier A."/>
            <person name="Kalinowski J."/>
            <person name="Ruckert C."/>
        </authorList>
    </citation>
    <scope>NUCLEOTIDE SEQUENCE</scope>
    <source>
        <strain evidence="3">CGMCC 1.12987</strain>
    </source>
</reference>